<protein>
    <submittedName>
        <fullName evidence="2">Uncharacterized protein</fullName>
    </submittedName>
</protein>
<dbReference type="GO" id="GO:0004659">
    <property type="term" value="F:prenyltransferase activity"/>
    <property type="evidence" value="ECO:0007669"/>
    <property type="project" value="InterPro"/>
</dbReference>
<sequence length="110" mass="12350">MRHRRGRVLQLTNVSNPTSAEPPTETIQGKTAMLLSGLAQRRHPRRCREQEAALQHYGRYLGLRLPARRRPARLPRQRRAMGKNVGDDLAEGKPTLPLIQAMAPAPEQAS</sequence>
<dbReference type="InterPro" id="IPR000092">
    <property type="entry name" value="Polyprenyl_synt"/>
</dbReference>
<gene>
    <name evidence="2" type="ORF">DSL92_01180</name>
</gene>
<dbReference type="EMBL" id="RXHI01000002">
    <property type="protein sequence ID" value="RUA23185.1"/>
    <property type="molecule type" value="Genomic_DNA"/>
</dbReference>
<dbReference type="Pfam" id="PF00348">
    <property type="entry name" value="polyprenyl_synt"/>
    <property type="match status" value="1"/>
</dbReference>
<dbReference type="SUPFAM" id="SSF48576">
    <property type="entry name" value="Terpenoid synthases"/>
    <property type="match status" value="1"/>
</dbReference>
<comment type="caution">
    <text evidence="2">The sequence shown here is derived from an EMBL/GenBank/DDBJ whole genome shotgun (WGS) entry which is preliminary data.</text>
</comment>
<feature type="region of interest" description="Disordered" evidence="1">
    <location>
        <begin position="69"/>
        <end position="110"/>
    </location>
</feature>
<feature type="compositionally biased region" description="Polar residues" evidence="1">
    <location>
        <begin position="10"/>
        <end position="25"/>
    </location>
</feature>
<dbReference type="InterPro" id="IPR008949">
    <property type="entry name" value="Isoprenoid_synthase_dom_sf"/>
</dbReference>
<accession>A0A432JM51</accession>
<feature type="region of interest" description="Disordered" evidence="1">
    <location>
        <begin position="1"/>
        <end position="25"/>
    </location>
</feature>
<dbReference type="AlphaFoldDB" id="A0A432JM51"/>
<name>A0A432JM51_9GAMM</name>
<feature type="compositionally biased region" description="Basic residues" evidence="1">
    <location>
        <begin position="69"/>
        <end position="81"/>
    </location>
</feature>
<evidence type="ECO:0000313" key="2">
    <source>
        <dbReference type="EMBL" id="RUA23185.1"/>
    </source>
</evidence>
<dbReference type="Gene3D" id="1.10.600.10">
    <property type="entry name" value="Farnesyl Diphosphate Synthase"/>
    <property type="match status" value="1"/>
</dbReference>
<reference evidence="2" key="1">
    <citation type="submission" date="2018-12" db="EMBL/GenBank/DDBJ databases">
        <authorList>
            <person name="Jadhav K."/>
            <person name="Kushwaha B."/>
            <person name="Jadhav I."/>
        </authorList>
    </citation>
    <scope>NUCLEOTIDE SEQUENCE [LARGE SCALE GENOMIC DNA]</scope>
    <source>
        <strain evidence="2">SBS 10</strain>
    </source>
</reference>
<evidence type="ECO:0000256" key="1">
    <source>
        <dbReference type="SAM" id="MobiDB-lite"/>
    </source>
</evidence>
<dbReference type="GO" id="GO:0008299">
    <property type="term" value="P:isoprenoid biosynthetic process"/>
    <property type="evidence" value="ECO:0007669"/>
    <property type="project" value="InterPro"/>
</dbReference>
<organism evidence="2">
    <name type="scientific">Billgrantia gudaonensis</name>
    <dbReference type="NCBI Taxonomy" id="376427"/>
    <lineage>
        <taxon>Bacteria</taxon>
        <taxon>Pseudomonadati</taxon>
        <taxon>Pseudomonadota</taxon>
        <taxon>Gammaproteobacteria</taxon>
        <taxon>Oceanospirillales</taxon>
        <taxon>Halomonadaceae</taxon>
        <taxon>Billgrantia</taxon>
    </lineage>
</organism>
<proteinExistence type="predicted"/>